<dbReference type="RefSeq" id="WP_003674908.1">
    <property type="nucleotide sequence ID" value="NZ_ACDY02000001.1"/>
</dbReference>
<dbReference type="NCBIfam" id="NF041109">
    <property type="entry name" value="VF_TspB_C_term"/>
    <property type="match status" value="1"/>
</dbReference>
<feature type="chain" id="PRO_5003017603" description="TspB protein" evidence="3">
    <location>
        <begin position="38"/>
        <end position="599"/>
    </location>
</feature>
<dbReference type="AlphaFoldDB" id="D0W0U1"/>
<feature type="compositionally biased region" description="Polar residues" evidence="1">
    <location>
        <begin position="464"/>
        <end position="517"/>
    </location>
</feature>
<dbReference type="EMBL" id="ACDY02000001">
    <property type="protein sequence ID" value="EEZ72824.1"/>
    <property type="molecule type" value="Genomic_DNA"/>
</dbReference>
<keyword evidence="2" id="KW-1133">Transmembrane helix</keyword>
<evidence type="ECO:0000313" key="4">
    <source>
        <dbReference type="EMBL" id="EEZ72824.1"/>
    </source>
</evidence>
<proteinExistence type="predicted"/>
<feature type="region of interest" description="Disordered" evidence="1">
    <location>
        <begin position="255"/>
        <end position="275"/>
    </location>
</feature>
<feature type="transmembrane region" description="Helical" evidence="2">
    <location>
        <begin position="575"/>
        <end position="596"/>
    </location>
</feature>
<organism evidence="4 5">
    <name type="scientific">Neisseria cinerea ATCC 14685</name>
    <dbReference type="NCBI Taxonomy" id="546262"/>
    <lineage>
        <taxon>Bacteria</taxon>
        <taxon>Pseudomonadati</taxon>
        <taxon>Pseudomonadota</taxon>
        <taxon>Betaproteobacteria</taxon>
        <taxon>Neisseriales</taxon>
        <taxon>Neisseriaceae</taxon>
        <taxon>Neisseria</taxon>
    </lineage>
</organism>
<feature type="compositionally biased region" description="Basic and acidic residues" evidence="1">
    <location>
        <begin position="264"/>
        <end position="275"/>
    </location>
</feature>
<protein>
    <recommendedName>
        <fullName evidence="6">TspB protein</fullName>
    </recommendedName>
</protein>
<feature type="region of interest" description="Disordered" evidence="1">
    <location>
        <begin position="454"/>
        <end position="520"/>
    </location>
</feature>
<dbReference type="Proteomes" id="UP000003294">
    <property type="component" value="Unassembled WGS sequence"/>
</dbReference>
<evidence type="ECO:0000256" key="1">
    <source>
        <dbReference type="SAM" id="MobiDB-lite"/>
    </source>
</evidence>
<evidence type="ECO:0000256" key="2">
    <source>
        <dbReference type="SAM" id="Phobius"/>
    </source>
</evidence>
<accession>D0W0U1</accession>
<gene>
    <name evidence="4" type="ORF">NEICINOT_03258</name>
</gene>
<keyword evidence="3" id="KW-0732">Signal</keyword>
<comment type="caution">
    <text evidence="4">The sequence shown here is derived from an EMBL/GenBank/DDBJ whole genome shotgun (WGS) entry which is preliminary data.</text>
</comment>
<evidence type="ECO:0000313" key="5">
    <source>
        <dbReference type="Proteomes" id="UP000003294"/>
    </source>
</evidence>
<evidence type="ECO:0000256" key="3">
    <source>
        <dbReference type="SAM" id="SignalP"/>
    </source>
</evidence>
<name>D0W0U1_NEICI</name>
<dbReference type="STRING" id="546262.NEICINOT_03258"/>
<dbReference type="eggNOG" id="COG1106">
    <property type="taxonomic scope" value="Bacteria"/>
</dbReference>
<evidence type="ECO:0008006" key="6">
    <source>
        <dbReference type="Google" id="ProtNLM"/>
    </source>
</evidence>
<feature type="signal peptide" evidence="3">
    <location>
        <begin position="1"/>
        <end position="37"/>
    </location>
</feature>
<sequence length="599" mass="64290">MNEPRNRIFNSSNSRNVCSVVVAAFGIQAVTVPFAFADVAMPPPAQHQNASFPSEQALRNMGYNPDTGVWRVNAQNTGRAEVKSDGATITGSQPKTVTATGVHGEKAQIATVQRQDVSVSKLQTASNAVMVGIGFSNAANSASPFTRQMGESIAKGNYGNAAWNAVQALANAADGFFSSPGKSLTNLFESTANGYLDGKDQINSENQDRKINAAAAKVAASKAKAAQAQAERAGDFRAAVANAAAAKAATAAASAEQQQLKNNQEQRKNEEEAKKRGMKKYQLIVEIDGQYQNYVFYSQYDLNIEGSQNTYTANWGEFKSTIEIDLAGSKPSKILVKTPSNRPVHVRYKAYKSEELPADLKGKISQNNVNVKPEDFMLNQQEVSGILNKMLKDQNTNHAELMKQLAKLGGVIDKATTANSFAPATALSAPFTPEGSNVPQQTLFKIDDKGNVTATAIPRPDLKPNSSQAPARQPIVPSQTQGQNNVQPAPNAQTGEQTAPSGQQNRLETESGGNTPENYDYEDLIIPERDIDLGKLKPVDAFATDSVCPSGVNVQMGLLGTIDVNYDEACRILRLLRPIIILATIITCSMMAYAAVKEL</sequence>
<keyword evidence="2" id="KW-0472">Membrane</keyword>
<reference evidence="4 5" key="1">
    <citation type="submission" date="2009-10" db="EMBL/GenBank/DDBJ databases">
        <authorList>
            <person name="Weinstock G."/>
            <person name="Sodergren E."/>
            <person name="Clifton S."/>
            <person name="Fulton L."/>
            <person name="Fulton B."/>
            <person name="Courtney L."/>
            <person name="Fronick C."/>
            <person name="Harrison M."/>
            <person name="Strong C."/>
            <person name="Farmer C."/>
            <person name="Delahaunty K."/>
            <person name="Markovic C."/>
            <person name="Hall O."/>
            <person name="Minx P."/>
            <person name="Tomlinson C."/>
            <person name="Mitreva M."/>
            <person name="Nelson J."/>
            <person name="Hou S."/>
            <person name="Wollam A."/>
            <person name="Pepin K.H."/>
            <person name="Johnson M."/>
            <person name="Bhonagiri V."/>
            <person name="Nash W.E."/>
            <person name="Warren W."/>
            <person name="Chinwalla A."/>
            <person name="Mardis E.R."/>
            <person name="Wilson R.K."/>
        </authorList>
    </citation>
    <scope>NUCLEOTIDE SEQUENCE [LARGE SCALE GENOMIC DNA]</scope>
    <source>
        <strain evidence="4 5">ATCC 14685</strain>
    </source>
</reference>
<dbReference type="OrthoDB" id="8601569at2"/>
<keyword evidence="2" id="KW-0812">Transmembrane</keyword>